<dbReference type="AlphaFoldDB" id="X1GAS2"/>
<protein>
    <submittedName>
        <fullName evidence="1">Uncharacterized protein</fullName>
    </submittedName>
</protein>
<sequence>SSAEKTTKAIKKLFNVSNSNLLATLQNGYTKANVKELIKLINSFFTSLFIDKNKNKIVSAPNIAENKLSL</sequence>
<reference evidence="1" key="1">
    <citation type="journal article" date="2014" name="Front. Microbiol.">
        <title>High frequency of phylogenetically diverse reductive dehalogenase-homologous genes in deep subseafloor sedimentary metagenomes.</title>
        <authorList>
            <person name="Kawai M."/>
            <person name="Futagami T."/>
            <person name="Toyoda A."/>
            <person name="Takaki Y."/>
            <person name="Nishi S."/>
            <person name="Hori S."/>
            <person name="Arai W."/>
            <person name="Tsubouchi T."/>
            <person name="Morono Y."/>
            <person name="Uchiyama I."/>
            <person name="Ito T."/>
            <person name="Fujiyama A."/>
            <person name="Inagaki F."/>
            <person name="Takami H."/>
        </authorList>
    </citation>
    <scope>NUCLEOTIDE SEQUENCE</scope>
    <source>
        <strain evidence="1">Expedition CK06-06</strain>
    </source>
</reference>
<organism evidence="1">
    <name type="scientific">marine sediment metagenome</name>
    <dbReference type="NCBI Taxonomy" id="412755"/>
    <lineage>
        <taxon>unclassified sequences</taxon>
        <taxon>metagenomes</taxon>
        <taxon>ecological metagenomes</taxon>
    </lineage>
</organism>
<name>X1GAS2_9ZZZZ</name>
<evidence type="ECO:0000313" key="1">
    <source>
        <dbReference type="EMBL" id="GAH30118.1"/>
    </source>
</evidence>
<comment type="caution">
    <text evidence="1">The sequence shown here is derived from an EMBL/GenBank/DDBJ whole genome shotgun (WGS) entry which is preliminary data.</text>
</comment>
<proteinExistence type="predicted"/>
<gene>
    <name evidence="1" type="ORF">S01H4_65944</name>
</gene>
<accession>X1GAS2</accession>
<feature type="non-terminal residue" evidence="1">
    <location>
        <position position="1"/>
    </location>
</feature>
<dbReference type="EMBL" id="BART01040574">
    <property type="protein sequence ID" value="GAH30118.1"/>
    <property type="molecule type" value="Genomic_DNA"/>
</dbReference>